<keyword evidence="3" id="KW-0808">Transferase</keyword>
<dbReference type="PANTHER" id="PTHR11815">
    <property type="entry name" value="SUCCINYL-COA SYNTHETASE BETA CHAIN"/>
    <property type="match status" value="1"/>
</dbReference>
<dbReference type="AlphaFoldDB" id="A0A2G6MTQ8"/>
<feature type="domain" description="ATP-citrate synthase citrate-binding" evidence="6">
    <location>
        <begin position="237"/>
        <end position="399"/>
    </location>
</feature>
<dbReference type="Pfam" id="PF16114">
    <property type="entry name" value="Citrate_bind"/>
    <property type="match status" value="1"/>
</dbReference>
<keyword evidence="2" id="KW-0547">Nucleotide-binding</keyword>
<protein>
    <submittedName>
        <fullName evidence="7">Carboxylate--amine ligase</fullName>
    </submittedName>
</protein>
<keyword evidence="1 7" id="KW-0436">Ligase</keyword>
<proteinExistence type="predicted"/>
<dbReference type="InterPro" id="IPR032263">
    <property type="entry name" value="Citrate-bd"/>
</dbReference>
<accession>A0A2G6MTQ8</accession>
<dbReference type="GO" id="GO:0006099">
    <property type="term" value="P:tricarboxylic acid cycle"/>
    <property type="evidence" value="ECO:0007669"/>
    <property type="project" value="TreeGrafter"/>
</dbReference>
<evidence type="ECO:0000256" key="4">
    <source>
        <dbReference type="ARBA" id="ARBA00047593"/>
    </source>
</evidence>
<gene>
    <name evidence="7" type="ORF">CSA25_00105</name>
</gene>
<evidence type="ECO:0000313" key="7">
    <source>
        <dbReference type="EMBL" id="PIE63477.1"/>
    </source>
</evidence>
<dbReference type="Pfam" id="PF08442">
    <property type="entry name" value="ATP-grasp_2"/>
    <property type="match status" value="1"/>
</dbReference>
<comment type="catalytic activity">
    <reaction evidence="4">
        <text>oxaloacetate + acetyl-CoA + ADP + phosphate = citrate + ATP + CoA</text>
        <dbReference type="Rhea" id="RHEA:21160"/>
        <dbReference type="ChEBI" id="CHEBI:16452"/>
        <dbReference type="ChEBI" id="CHEBI:16947"/>
        <dbReference type="ChEBI" id="CHEBI:30616"/>
        <dbReference type="ChEBI" id="CHEBI:43474"/>
        <dbReference type="ChEBI" id="CHEBI:57287"/>
        <dbReference type="ChEBI" id="CHEBI:57288"/>
        <dbReference type="ChEBI" id="CHEBI:456216"/>
        <dbReference type="EC" id="2.3.3.8"/>
    </reaction>
</comment>
<dbReference type="Gene3D" id="3.30.1490.20">
    <property type="entry name" value="ATP-grasp fold, A domain"/>
    <property type="match status" value="1"/>
</dbReference>
<sequence length="410" mass="45204">MQLTGLKYGKQLMDIVDFPVAETLTENATKEQLEALIKKGGKVVVKPSFMGSAGKKGKAGLVKIVDNYADAIQAKKDLFYAEYQQGPTTHKANGVTFEEFVASDAELYVSITTSTITRTPTMLLIVEGGVEVEELPDDKKAIVPFNPNEGLKGYHINDALIKLGCPKAYISPLVQQLPKLWDLYNNYGLTMIELNPIRMKKGKRPLPVACDVKAAFDQDDPAHTRIKFPKEVFATELTEFETEINQLRTYQGQSDVVELNPNGTILPFMFGGGANSAATEVLGDKAIFSSDFGGNPPYAKMKEIANISYKHFLKNANIVQIIGGKANNTDIFVTIKAMLDALRENIHLNPDIHVVIGRGGPNVVQGMIYARDLLDSMKIPYKMFGFDSSMIGVLNYTLELDAWITANKKK</sequence>
<reference evidence="7 8" key="1">
    <citation type="submission" date="2017-10" db="EMBL/GenBank/DDBJ databases">
        <title>Novel microbial diversity and functional potential in the marine mammal oral microbiome.</title>
        <authorList>
            <person name="Dudek N.K."/>
            <person name="Sun C.L."/>
            <person name="Burstein D."/>
            <person name="Kantor R.S."/>
            <person name="Aliaga Goltsman D.S."/>
            <person name="Bik E.M."/>
            <person name="Thomas B.C."/>
            <person name="Banfield J.F."/>
            <person name="Relman D.A."/>
        </authorList>
    </citation>
    <scope>NUCLEOTIDE SEQUENCE [LARGE SCALE GENOMIC DNA]</scope>
    <source>
        <strain evidence="7">DOLJORAL78_47_202</strain>
    </source>
</reference>
<feature type="domain" description="ATP-grasp fold succinyl-CoA synthetase-type" evidence="5">
    <location>
        <begin position="10"/>
        <end position="197"/>
    </location>
</feature>
<evidence type="ECO:0000313" key="8">
    <source>
        <dbReference type="Proteomes" id="UP000231203"/>
    </source>
</evidence>
<dbReference type="EMBL" id="PDTI01000003">
    <property type="protein sequence ID" value="PIE63477.1"/>
    <property type="molecule type" value="Genomic_DNA"/>
</dbReference>
<evidence type="ECO:0000256" key="2">
    <source>
        <dbReference type="ARBA" id="ARBA00022741"/>
    </source>
</evidence>
<dbReference type="InterPro" id="IPR013650">
    <property type="entry name" value="ATP-grasp_succ-CoA_synth-type"/>
</dbReference>
<evidence type="ECO:0000256" key="1">
    <source>
        <dbReference type="ARBA" id="ARBA00022598"/>
    </source>
</evidence>
<dbReference type="InterPro" id="IPR016102">
    <property type="entry name" value="Succinyl-CoA_synth-like"/>
</dbReference>
<dbReference type="Gene3D" id="3.30.470.20">
    <property type="entry name" value="ATP-grasp fold, B domain"/>
    <property type="match status" value="1"/>
</dbReference>
<organism evidence="7 8">
    <name type="scientific">Desulfobacter postgatei</name>
    <dbReference type="NCBI Taxonomy" id="2293"/>
    <lineage>
        <taxon>Bacteria</taxon>
        <taxon>Pseudomonadati</taxon>
        <taxon>Thermodesulfobacteriota</taxon>
        <taxon>Desulfobacteria</taxon>
        <taxon>Desulfobacterales</taxon>
        <taxon>Desulfobacteraceae</taxon>
        <taxon>Desulfobacter</taxon>
    </lineage>
</organism>
<comment type="caution">
    <text evidence="7">The sequence shown here is derived from an EMBL/GenBank/DDBJ whole genome shotgun (WGS) entry which is preliminary data.</text>
</comment>
<dbReference type="Proteomes" id="UP000231203">
    <property type="component" value="Unassembled WGS sequence"/>
</dbReference>
<name>A0A2G6MTQ8_9BACT</name>
<dbReference type="InterPro" id="IPR013815">
    <property type="entry name" value="ATP_grasp_subdomain_1"/>
</dbReference>
<dbReference type="PANTHER" id="PTHR11815:SF10">
    <property type="entry name" value="SUCCINATE--COA LIGASE [GDP-FORMING] SUBUNIT BETA, MITOCHONDRIAL"/>
    <property type="match status" value="1"/>
</dbReference>
<keyword evidence="3" id="KW-0012">Acyltransferase</keyword>
<dbReference type="GO" id="GO:0005524">
    <property type="term" value="F:ATP binding"/>
    <property type="evidence" value="ECO:0007669"/>
    <property type="project" value="InterPro"/>
</dbReference>
<evidence type="ECO:0000259" key="6">
    <source>
        <dbReference type="Pfam" id="PF16114"/>
    </source>
</evidence>
<dbReference type="GO" id="GO:0006104">
    <property type="term" value="P:succinyl-CoA metabolic process"/>
    <property type="evidence" value="ECO:0007669"/>
    <property type="project" value="TreeGrafter"/>
</dbReference>
<dbReference type="Gene3D" id="3.40.50.261">
    <property type="entry name" value="Succinyl-CoA synthetase domains"/>
    <property type="match status" value="1"/>
</dbReference>
<dbReference type="GO" id="GO:0042709">
    <property type="term" value="C:succinate-CoA ligase complex"/>
    <property type="evidence" value="ECO:0007669"/>
    <property type="project" value="TreeGrafter"/>
</dbReference>
<evidence type="ECO:0000256" key="3">
    <source>
        <dbReference type="ARBA" id="ARBA00023315"/>
    </source>
</evidence>
<dbReference type="GO" id="GO:0003878">
    <property type="term" value="F:ATP citrate synthase activity"/>
    <property type="evidence" value="ECO:0007669"/>
    <property type="project" value="UniProtKB-EC"/>
</dbReference>
<dbReference type="GO" id="GO:0005829">
    <property type="term" value="C:cytosol"/>
    <property type="evidence" value="ECO:0007669"/>
    <property type="project" value="TreeGrafter"/>
</dbReference>
<dbReference type="SUPFAM" id="SSF56059">
    <property type="entry name" value="Glutathione synthetase ATP-binding domain-like"/>
    <property type="match status" value="1"/>
</dbReference>
<evidence type="ECO:0000259" key="5">
    <source>
        <dbReference type="Pfam" id="PF08442"/>
    </source>
</evidence>
<dbReference type="GO" id="GO:0004775">
    <property type="term" value="F:succinate-CoA ligase (ADP-forming) activity"/>
    <property type="evidence" value="ECO:0007669"/>
    <property type="project" value="TreeGrafter"/>
</dbReference>